<sequence>MDRYQQFRHAAIDRGFPDDEVDKFADQLRFAVWAGACGDGEEVVGQKGGLPRLPVGVEWPSSEAGSPLPFIASVDCAALPRAEGLPLPEDGSLLFFLHHESDYEEPLGESGYARVLYVPAGAETVVAAPPPDHDSTRFFNENIPFLLPEYRLTAWVEAVLPDWIGDEEEAELASDLVKELLADLKHLDELCELVDELWPPREGATFYLGGYCGEIGGQDPPRAIMADANFRNRHGAGPDFSNPEQVRLYDEEEYRFTREWVPLAEFRTNSDYYYGCFMISLDDLAARRFDRMRSFTMFTE</sequence>
<comment type="caution">
    <text evidence="1">The sequence shown here is derived from an EMBL/GenBank/DDBJ whole genome shotgun (WGS) entry which is preliminary data.</text>
</comment>
<keyword evidence="2" id="KW-1185">Reference proteome</keyword>
<dbReference type="AlphaFoldDB" id="A0A918AIP1"/>
<evidence type="ECO:0008006" key="3">
    <source>
        <dbReference type="Google" id="ProtNLM"/>
    </source>
</evidence>
<dbReference type="SUPFAM" id="SSF103032">
    <property type="entry name" value="Hypothetical protein YwqG"/>
    <property type="match status" value="1"/>
</dbReference>
<dbReference type="Pfam" id="PF09234">
    <property type="entry name" value="DUF1963"/>
    <property type="match status" value="1"/>
</dbReference>
<organism evidence="1 2">
    <name type="scientific">Saccharothrix coeruleofusca</name>
    <dbReference type="NCBI Taxonomy" id="33919"/>
    <lineage>
        <taxon>Bacteria</taxon>
        <taxon>Bacillati</taxon>
        <taxon>Actinomycetota</taxon>
        <taxon>Actinomycetes</taxon>
        <taxon>Pseudonocardiales</taxon>
        <taxon>Pseudonocardiaceae</taxon>
        <taxon>Saccharothrix</taxon>
    </lineage>
</organism>
<protein>
    <recommendedName>
        <fullName evidence="3">DUF1963 domain-containing protein</fullName>
    </recommendedName>
</protein>
<dbReference type="Gene3D" id="2.30.320.10">
    <property type="entry name" value="YwqG-like"/>
    <property type="match status" value="1"/>
</dbReference>
<proteinExistence type="predicted"/>
<dbReference type="Proteomes" id="UP000639606">
    <property type="component" value="Unassembled WGS sequence"/>
</dbReference>
<dbReference type="RefSeq" id="WP_189222458.1">
    <property type="nucleotide sequence ID" value="NZ_BMRG01000002.1"/>
</dbReference>
<evidence type="ECO:0000313" key="1">
    <source>
        <dbReference type="EMBL" id="GGP44875.1"/>
    </source>
</evidence>
<dbReference type="InterPro" id="IPR015315">
    <property type="entry name" value="DUF1963"/>
</dbReference>
<reference evidence="1" key="1">
    <citation type="journal article" date="2014" name="Int. J. Syst. Evol. Microbiol.">
        <title>Complete genome sequence of Corynebacterium casei LMG S-19264T (=DSM 44701T), isolated from a smear-ripened cheese.</title>
        <authorList>
            <consortium name="US DOE Joint Genome Institute (JGI-PGF)"/>
            <person name="Walter F."/>
            <person name="Albersmeier A."/>
            <person name="Kalinowski J."/>
            <person name="Ruckert C."/>
        </authorList>
    </citation>
    <scope>NUCLEOTIDE SEQUENCE</scope>
    <source>
        <strain evidence="1">JCM 3313</strain>
    </source>
</reference>
<dbReference type="InterPro" id="IPR035948">
    <property type="entry name" value="YwqG-like_sf"/>
</dbReference>
<evidence type="ECO:0000313" key="2">
    <source>
        <dbReference type="Proteomes" id="UP000639606"/>
    </source>
</evidence>
<reference evidence="1" key="2">
    <citation type="submission" date="2020-09" db="EMBL/GenBank/DDBJ databases">
        <authorList>
            <person name="Sun Q."/>
            <person name="Ohkuma M."/>
        </authorList>
    </citation>
    <scope>NUCLEOTIDE SEQUENCE</scope>
    <source>
        <strain evidence="1">JCM 3313</strain>
    </source>
</reference>
<dbReference type="EMBL" id="BMRG01000002">
    <property type="protein sequence ID" value="GGP44875.1"/>
    <property type="molecule type" value="Genomic_DNA"/>
</dbReference>
<accession>A0A918AIP1</accession>
<gene>
    <name evidence="1" type="ORF">GCM10010185_15780</name>
</gene>
<name>A0A918AIP1_9PSEU</name>